<evidence type="ECO:0000313" key="4">
    <source>
        <dbReference type="Proteomes" id="UP000015453"/>
    </source>
</evidence>
<dbReference type="AlphaFoldDB" id="S8DGX0"/>
<dbReference type="Gene3D" id="3.30.559.10">
    <property type="entry name" value="Chloramphenicol acetyltransferase-like domain"/>
    <property type="match status" value="2"/>
</dbReference>
<keyword evidence="2" id="KW-0012">Acyltransferase</keyword>
<dbReference type="InterPro" id="IPR023213">
    <property type="entry name" value="CAT-like_dom_sf"/>
</dbReference>
<dbReference type="InterPro" id="IPR051504">
    <property type="entry name" value="Plant_metabolite_acyltrans"/>
</dbReference>
<evidence type="ECO:0000256" key="1">
    <source>
        <dbReference type="ARBA" id="ARBA00022679"/>
    </source>
</evidence>
<reference evidence="3 4" key="1">
    <citation type="journal article" date="2013" name="BMC Genomics">
        <title>The miniature genome of a carnivorous plant Genlisea aurea contains a low number of genes and short non-coding sequences.</title>
        <authorList>
            <person name="Leushkin E.V."/>
            <person name="Sutormin R.A."/>
            <person name="Nabieva E.R."/>
            <person name="Penin A.A."/>
            <person name="Kondrashov A.S."/>
            <person name="Logacheva M.D."/>
        </authorList>
    </citation>
    <scope>NUCLEOTIDE SEQUENCE [LARGE SCALE GENOMIC DNA]</scope>
</reference>
<evidence type="ECO:0000313" key="3">
    <source>
        <dbReference type="EMBL" id="EPS62073.1"/>
    </source>
</evidence>
<name>S8DGX0_9LAMI</name>
<dbReference type="Proteomes" id="UP000015453">
    <property type="component" value="Unassembled WGS sequence"/>
</dbReference>
<protein>
    <recommendedName>
        <fullName evidence="5">Anthocyanin acyltransferase</fullName>
    </recommendedName>
</protein>
<keyword evidence="1" id="KW-0808">Transferase</keyword>
<accession>S8DGX0</accession>
<dbReference type="SUPFAM" id="SSF52777">
    <property type="entry name" value="CoA-dependent acyltransferases"/>
    <property type="match status" value="1"/>
</dbReference>
<dbReference type="GO" id="GO:0016747">
    <property type="term" value="F:acyltransferase activity, transferring groups other than amino-acyl groups"/>
    <property type="evidence" value="ECO:0007669"/>
    <property type="project" value="UniProtKB-ARBA"/>
</dbReference>
<dbReference type="OrthoDB" id="1862401at2759"/>
<gene>
    <name evidence="3" type="ORF">M569_12718</name>
</gene>
<comment type="caution">
    <text evidence="3">The sequence shown here is derived from an EMBL/GenBank/DDBJ whole genome shotgun (WGS) entry which is preliminary data.</text>
</comment>
<proteinExistence type="predicted"/>
<evidence type="ECO:0008006" key="5">
    <source>
        <dbReference type="Google" id="ProtNLM"/>
    </source>
</evidence>
<evidence type="ECO:0000256" key="2">
    <source>
        <dbReference type="ARBA" id="ARBA00023315"/>
    </source>
</evidence>
<dbReference type="EMBL" id="AUSU01006413">
    <property type="protein sequence ID" value="EPS62073.1"/>
    <property type="molecule type" value="Genomic_DNA"/>
</dbReference>
<sequence>MISGAAVLDRLEIQPWPATTAELTLPLVHFDMPWLYFHPVQRLLFFRLSSSSASQQFKETVVPRIRESLATTLRHFLPLAGKIVIPSSSARPFIRYDVGDSVPLVVAQTDKDFGYFVGDHPKVADDFHICVPDLSPAKHFSDGIEYPVLALQITLFPEKGYCLGLTNSHAIGDANSVVRFIKAWASACRFSGNDENPIERSSLPYLDRTAVEDPEGLDSIYWNQMKVRPQTFESPPMKFPLNRVRSTFVLTRENIQSMKSFFLEKRPELPPITSFVAASALIWSCLAKADPEEVADGEPEYFGFAADGRSRLNPPVPNSYFGNCLIFIKAVTTHGALRGEEGFLTAAELIGEAIRAALQNERGVLEGAETWMEQFFGLLGKRIFGIAGSPRFDLYDADFGWGSPEKYEAASIDADTSMSLCKSRDLEGGLEVGLSRPAEIINPFTAIFHQELRKIST</sequence>
<keyword evidence="4" id="KW-1185">Reference proteome</keyword>
<organism evidence="3 4">
    <name type="scientific">Genlisea aurea</name>
    <dbReference type="NCBI Taxonomy" id="192259"/>
    <lineage>
        <taxon>Eukaryota</taxon>
        <taxon>Viridiplantae</taxon>
        <taxon>Streptophyta</taxon>
        <taxon>Embryophyta</taxon>
        <taxon>Tracheophyta</taxon>
        <taxon>Spermatophyta</taxon>
        <taxon>Magnoliopsida</taxon>
        <taxon>eudicotyledons</taxon>
        <taxon>Gunneridae</taxon>
        <taxon>Pentapetalae</taxon>
        <taxon>asterids</taxon>
        <taxon>lamiids</taxon>
        <taxon>Lamiales</taxon>
        <taxon>Lentibulariaceae</taxon>
        <taxon>Genlisea</taxon>
    </lineage>
</organism>
<dbReference type="Pfam" id="PF02458">
    <property type="entry name" value="Transferase"/>
    <property type="match status" value="1"/>
</dbReference>
<dbReference type="PANTHER" id="PTHR31625">
    <property type="match status" value="1"/>
</dbReference>